<keyword evidence="4" id="KW-1185">Reference proteome</keyword>
<dbReference type="RefSeq" id="WP_188086392.1">
    <property type="nucleotide sequence ID" value="NZ_JACVFC010000001.1"/>
</dbReference>
<keyword evidence="1 2" id="KW-0732">Signal</keyword>
<sequence length="585" mass="64133">MKIASLLLIQLCTILTFNACEKPDAIPSGAANQLSDIWISIPNKGAAETKYNGIFNETGDTIFFKLPAEFPAGSGTKPDLTQLMIRANIPVNARVNPSLSGPQDLSKPLQLSVTAGNGTTRNVVLAVAQTQTTTPAADLRCNALHGRAAKIDPSYSYYKNRSAESIADELSLAGYKAVHYMVVNELDVRADLVDALHQKGIAVWLMVFANGTYSAWGFPAGWENWKMGVLNPGTVAAGFTYFSPFSSSYVSWKKQTLASIVSTIPFDGVELFEAFFPEFAWNGIANSHYGDIGPNAQAAFQQKYNLPIPNFTNSSDPNYYQTNSTLYNKWMQFRVDGLKDMHNEIFNGANGIRSVRPDILVGAWALGINWGGAVPLLRELQGQDVASIIQAINPDIYFLETHWPDWTKANLQPDYIQTYQPVVDAIRAAAPLIPVGIQTDYGSQRQMIRSKAWMDQFDIAAVQKGYSSYMGYEYHIGGNMYQVKPGPLKAVRQSNTSIIISFNKRIDSTTATNASNYVFRQNGASLSIQPTAISVDGNRVILQAGNFPTGSFQVAVSNIQDTPPLWLFTDFPANVVVPQSEVTVP</sequence>
<feature type="signal peptide" evidence="2">
    <location>
        <begin position="1"/>
        <end position="19"/>
    </location>
</feature>
<protein>
    <submittedName>
        <fullName evidence="3">N-acyl-D-glucosamine 2-epimerase</fullName>
    </submittedName>
</protein>
<comment type="caution">
    <text evidence="3">The sequence shown here is derived from an EMBL/GenBank/DDBJ whole genome shotgun (WGS) entry which is preliminary data.</text>
</comment>
<evidence type="ECO:0000313" key="3">
    <source>
        <dbReference type="EMBL" id="MBC9929253.1"/>
    </source>
</evidence>
<evidence type="ECO:0000313" key="4">
    <source>
        <dbReference type="Proteomes" id="UP000659124"/>
    </source>
</evidence>
<evidence type="ECO:0000256" key="1">
    <source>
        <dbReference type="ARBA" id="ARBA00022729"/>
    </source>
</evidence>
<reference evidence="3 4" key="1">
    <citation type="submission" date="2020-09" db="EMBL/GenBank/DDBJ databases">
        <title>Genome sequences of type strains of Chitinophaga qingshengii and Chitinophaga varians.</title>
        <authorList>
            <person name="Kittiwongwattana C."/>
        </authorList>
    </citation>
    <scope>NUCLEOTIDE SEQUENCE [LARGE SCALE GENOMIC DNA]</scope>
    <source>
        <strain evidence="3 4">JCM 30026</strain>
    </source>
</reference>
<proteinExistence type="predicted"/>
<dbReference type="Gene3D" id="3.20.20.80">
    <property type="entry name" value="Glycosidases"/>
    <property type="match status" value="1"/>
</dbReference>
<dbReference type="Gene3D" id="2.60.40.1220">
    <property type="match status" value="1"/>
</dbReference>
<evidence type="ECO:0000256" key="2">
    <source>
        <dbReference type="SAM" id="SignalP"/>
    </source>
</evidence>
<name>A0ABR7TH44_9BACT</name>
<dbReference type="InterPro" id="IPR014755">
    <property type="entry name" value="Cu-Rt/internalin_Ig-like"/>
</dbReference>
<dbReference type="EMBL" id="JACVFC010000001">
    <property type="protein sequence ID" value="MBC9929253.1"/>
    <property type="molecule type" value="Genomic_DNA"/>
</dbReference>
<dbReference type="Proteomes" id="UP000659124">
    <property type="component" value="Unassembled WGS sequence"/>
</dbReference>
<organism evidence="3 4">
    <name type="scientific">Chitinophaga qingshengii</name>
    <dbReference type="NCBI Taxonomy" id="1569794"/>
    <lineage>
        <taxon>Bacteria</taxon>
        <taxon>Pseudomonadati</taxon>
        <taxon>Bacteroidota</taxon>
        <taxon>Chitinophagia</taxon>
        <taxon>Chitinophagales</taxon>
        <taxon>Chitinophagaceae</taxon>
        <taxon>Chitinophaga</taxon>
    </lineage>
</organism>
<accession>A0ABR7TH44</accession>
<gene>
    <name evidence="3" type="ORF">ICL07_02640</name>
</gene>
<feature type="chain" id="PRO_5046034644" evidence="2">
    <location>
        <begin position="20"/>
        <end position="585"/>
    </location>
</feature>